<dbReference type="GO" id="GO:0052324">
    <property type="term" value="P:plant-type cell wall cellulose biosynthetic process"/>
    <property type="evidence" value="ECO:0007669"/>
    <property type="project" value="TreeGrafter"/>
</dbReference>
<dbReference type="OrthoDB" id="1884438at2759"/>
<dbReference type="Pfam" id="PF25079">
    <property type="entry name" value="COB_C"/>
    <property type="match status" value="1"/>
</dbReference>
<proteinExistence type="inferred from homology"/>
<evidence type="ECO:0000313" key="7">
    <source>
        <dbReference type="Proteomes" id="UP000195402"/>
    </source>
</evidence>
<dbReference type="Proteomes" id="UP000195402">
    <property type="component" value="Unassembled WGS sequence"/>
</dbReference>
<feature type="domain" description="COBRA C-terminal" evidence="5">
    <location>
        <begin position="153"/>
        <end position="282"/>
    </location>
</feature>
<evidence type="ECO:0000256" key="3">
    <source>
        <dbReference type="ARBA" id="ARBA00023180"/>
    </source>
</evidence>
<sequence length="283" mass="32086">MTGAEATEQGDCSKIKQKPLPHSCKKKPVIIDLLPGAPYTMQSANCCKAGVLSTIAQDPTKYGASFQMNVGKALLLDKKGDRHKHDRKHKTKIDHLVIPQNFSLGLPGYTCAEPRRVSPSKFDVDRGRRHTQALFTWNITCSYSQTVASDTPTCCVSLSAFYNETIVPCPKCSCACLEQPGMHCIDPDNSPIIDLPHGEDQVVPPKVMCTQHMCPIRVHWHVKTSYKEYWRVKMTVNNFNYVKNYSQWSLVVQHPNLRSVEQVFSFNYKPLNERTISKWILFQ</sequence>
<dbReference type="PANTHER" id="PTHR31673:SF30">
    <property type="entry name" value="COBRA-LIKE PROTEIN 6"/>
    <property type="match status" value="1"/>
</dbReference>
<comment type="caution">
    <text evidence="6">The sequence shown here is derived from an EMBL/GenBank/DDBJ whole genome shotgun (WGS) entry which is preliminary data.</text>
</comment>
<keyword evidence="7" id="KW-1185">Reference proteome</keyword>
<keyword evidence="2" id="KW-0732">Signal</keyword>
<name>A0A200PTH0_MACCD</name>
<dbReference type="InParanoid" id="A0A200PTH0"/>
<dbReference type="PANTHER" id="PTHR31673">
    <property type="entry name" value="PROTEIN COBRA"/>
    <property type="match status" value="1"/>
</dbReference>
<dbReference type="AlphaFoldDB" id="A0A200PTH0"/>
<gene>
    <name evidence="6" type="ORF">BVC80_1519g11</name>
</gene>
<evidence type="ECO:0000256" key="2">
    <source>
        <dbReference type="ARBA" id="ARBA00022729"/>
    </source>
</evidence>
<organism evidence="6 7">
    <name type="scientific">Macleaya cordata</name>
    <name type="common">Five-seeded plume-poppy</name>
    <name type="synonym">Bocconia cordata</name>
    <dbReference type="NCBI Taxonomy" id="56857"/>
    <lineage>
        <taxon>Eukaryota</taxon>
        <taxon>Viridiplantae</taxon>
        <taxon>Streptophyta</taxon>
        <taxon>Embryophyta</taxon>
        <taxon>Tracheophyta</taxon>
        <taxon>Spermatophyta</taxon>
        <taxon>Magnoliopsida</taxon>
        <taxon>Ranunculales</taxon>
        <taxon>Papaveraceae</taxon>
        <taxon>Papaveroideae</taxon>
        <taxon>Macleaya</taxon>
    </lineage>
</organism>
<evidence type="ECO:0000256" key="1">
    <source>
        <dbReference type="ARBA" id="ARBA00005507"/>
    </source>
</evidence>
<dbReference type="InterPro" id="IPR006918">
    <property type="entry name" value="COBRA_pln"/>
</dbReference>
<dbReference type="GO" id="GO:0010215">
    <property type="term" value="P:cellulose microfibril organization"/>
    <property type="evidence" value="ECO:0007669"/>
    <property type="project" value="InterPro"/>
</dbReference>
<accession>A0A200PTH0</accession>
<dbReference type="STRING" id="56857.A0A200PTH0"/>
<comment type="similarity">
    <text evidence="1">Belongs to the COBRA family.</text>
</comment>
<keyword evidence="3" id="KW-0325">Glycoprotein</keyword>
<dbReference type="EMBL" id="MVGT01004063">
    <property type="protein sequence ID" value="OVA01523.1"/>
    <property type="molecule type" value="Genomic_DNA"/>
</dbReference>
<reference evidence="6 7" key="1">
    <citation type="journal article" date="2017" name="Mol. Plant">
        <title>The Genome of Medicinal Plant Macleaya cordata Provides New Insights into Benzylisoquinoline Alkaloids Metabolism.</title>
        <authorList>
            <person name="Liu X."/>
            <person name="Liu Y."/>
            <person name="Huang P."/>
            <person name="Ma Y."/>
            <person name="Qing Z."/>
            <person name="Tang Q."/>
            <person name="Cao H."/>
            <person name="Cheng P."/>
            <person name="Zheng Y."/>
            <person name="Yuan Z."/>
            <person name="Zhou Y."/>
            <person name="Liu J."/>
            <person name="Tang Z."/>
            <person name="Zhuo Y."/>
            <person name="Zhang Y."/>
            <person name="Yu L."/>
            <person name="Huang J."/>
            <person name="Yang P."/>
            <person name="Peng Q."/>
            <person name="Zhang J."/>
            <person name="Jiang W."/>
            <person name="Zhang Z."/>
            <person name="Lin K."/>
            <person name="Ro D.K."/>
            <person name="Chen X."/>
            <person name="Xiong X."/>
            <person name="Shang Y."/>
            <person name="Huang S."/>
            <person name="Zeng J."/>
        </authorList>
    </citation>
    <scope>NUCLEOTIDE SEQUENCE [LARGE SCALE GENOMIC DNA]</scope>
    <source>
        <strain evidence="7">cv. BLH2017</strain>
        <tissue evidence="6">Root</tissue>
    </source>
</reference>
<protein>
    <submittedName>
        <fullName evidence="6">COBRA</fullName>
    </submittedName>
</protein>
<evidence type="ECO:0000259" key="5">
    <source>
        <dbReference type="Pfam" id="PF25079"/>
    </source>
</evidence>
<evidence type="ECO:0000313" key="6">
    <source>
        <dbReference type="EMBL" id="OVA01523.1"/>
    </source>
</evidence>
<dbReference type="Pfam" id="PF04833">
    <property type="entry name" value="COBRA"/>
    <property type="match status" value="1"/>
</dbReference>
<dbReference type="PIRSF" id="PIRSF038122">
    <property type="entry name" value="COBRA"/>
    <property type="match status" value="1"/>
</dbReference>
<dbReference type="GO" id="GO:0005886">
    <property type="term" value="C:plasma membrane"/>
    <property type="evidence" value="ECO:0007669"/>
    <property type="project" value="TreeGrafter"/>
</dbReference>
<feature type="region of interest" description="Disordered" evidence="4">
    <location>
        <begin position="1"/>
        <end position="20"/>
    </location>
</feature>
<dbReference type="InterPro" id="IPR056900">
    <property type="entry name" value="COB_C"/>
</dbReference>
<evidence type="ECO:0000256" key="4">
    <source>
        <dbReference type="SAM" id="MobiDB-lite"/>
    </source>
</evidence>